<evidence type="ECO:0000313" key="4">
    <source>
        <dbReference type="EMBL" id="TRZ33158.1"/>
    </source>
</evidence>
<organism evidence="2 6">
    <name type="scientific">Enterococcus avium</name>
    <name type="common">Streptococcus avium</name>
    <dbReference type="NCBI Taxonomy" id="33945"/>
    <lineage>
        <taxon>Bacteria</taxon>
        <taxon>Bacillati</taxon>
        <taxon>Bacillota</taxon>
        <taxon>Bacilli</taxon>
        <taxon>Lactobacillales</taxon>
        <taxon>Enterococcaceae</taxon>
        <taxon>Enterococcus</taxon>
    </lineage>
</organism>
<evidence type="ECO:0000256" key="1">
    <source>
        <dbReference type="SAM" id="Phobius"/>
    </source>
</evidence>
<dbReference type="Proteomes" id="UP000316316">
    <property type="component" value="Unassembled WGS sequence"/>
</dbReference>
<sequence length="157" mass="17634">MEKHLKKAKTWNMVLIILGLISVVSSVVGLPKSLNPKLSDYEMMGSMAQEMFDYANNPLIKGISVLSLVISIVLLVFYFIANKKLADEIIPAKFPYYIKIGWSLLSSAIGFMMQPKIQMEGMDFSFMTTVIGIVFQIVFLIPAILVIVHLFKAEPEE</sequence>
<dbReference type="EMBL" id="PDXQ01000001">
    <property type="protein sequence ID" value="TRZ33158.1"/>
    <property type="molecule type" value="Genomic_DNA"/>
</dbReference>
<feature type="transmembrane region" description="Helical" evidence="1">
    <location>
        <begin position="125"/>
        <end position="151"/>
    </location>
</feature>
<name>A0A2N8PXX5_ENTAV</name>
<reference evidence="2 7" key="2">
    <citation type="submission" date="2023-03" db="EMBL/GenBank/DDBJ databases">
        <authorList>
            <person name="Shen W."/>
            <person name="Cai J."/>
        </authorList>
    </citation>
    <scope>NUCLEOTIDE SEQUENCE</scope>
    <source>
        <strain evidence="2">P33-2</strain>
        <strain evidence="3 7">Y2</strain>
    </source>
</reference>
<evidence type="ECO:0000313" key="5">
    <source>
        <dbReference type="Proteomes" id="UP000316316"/>
    </source>
</evidence>
<reference evidence="4 5" key="1">
    <citation type="submission" date="2017-10" db="EMBL/GenBank/DDBJ databases">
        <title>FDA dAtabase for Regulatory Grade micrObial Sequences (FDA-ARGOS): Supporting development and validation of Infectious Disease Dx tests.</title>
        <authorList>
            <person name="Campos J."/>
            <person name="Goldberg B."/>
            <person name="Tallon L.J."/>
            <person name="Sadzewicz L."/>
            <person name="Sengamalay N."/>
            <person name="Ott S."/>
            <person name="Godinez A."/>
            <person name="Nagaraj S."/>
            <person name="Vyas G."/>
            <person name="Aluvathingal J."/>
            <person name="Nadendla S."/>
            <person name="Geyer C."/>
            <person name="Nandy P."/>
            <person name="Hobson J."/>
            <person name="Sichtig H."/>
        </authorList>
    </citation>
    <scope>NUCLEOTIDE SEQUENCE [LARGE SCALE GENOMIC DNA]</scope>
    <source>
        <strain evidence="4 5">FDAARGOS_185</strain>
    </source>
</reference>
<dbReference type="Proteomes" id="UP001264335">
    <property type="component" value="Unassembled WGS sequence"/>
</dbReference>
<protein>
    <recommendedName>
        <fullName evidence="8">DUF1648 domain-containing protein</fullName>
    </recommendedName>
</protein>
<keyword evidence="1" id="KW-0812">Transmembrane</keyword>
<dbReference type="Proteomes" id="UP001260773">
    <property type="component" value="Unassembled WGS sequence"/>
</dbReference>
<dbReference type="AlphaFoldDB" id="A0A2N8PXX5"/>
<keyword evidence="1" id="KW-0472">Membrane</keyword>
<proteinExistence type="predicted"/>
<dbReference type="EMBL" id="JARPWY010000010">
    <property type="protein sequence ID" value="MDT2513713.1"/>
    <property type="molecule type" value="Genomic_DNA"/>
</dbReference>
<evidence type="ECO:0000313" key="7">
    <source>
        <dbReference type="Proteomes" id="UP001264335"/>
    </source>
</evidence>
<feature type="transmembrane region" description="Helical" evidence="1">
    <location>
        <begin position="59"/>
        <end position="82"/>
    </location>
</feature>
<evidence type="ECO:0000313" key="3">
    <source>
        <dbReference type="EMBL" id="MDT2513713.1"/>
    </source>
</evidence>
<accession>A0A2N8PXX5</accession>
<dbReference type="GeneID" id="69568820"/>
<dbReference type="RefSeq" id="WP_016181345.1">
    <property type="nucleotide sequence ID" value="NZ_CAAKOC010000112.1"/>
</dbReference>
<dbReference type="EMBL" id="JARPWH010000001">
    <property type="protein sequence ID" value="MDT2400788.1"/>
    <property type="molecule type" value="Genomic_DNA"/>
</dbReference>
<keyword evidence="1" id="KW-1133">Transmembrane helix</keyword>
<comment type="caution">
    <text evidence="2">The sequence shown here is derived from an EMBL/GenBank/DDBJ whole genome shotgun (WGS) entry which is preliminary data.</text>
</comment>
<gene>
    <name evidence="4" type="ORF">AUF17_03320</name>
    <name evidence="2" type="ORF">P7D43_00265</name>
    <name evidence="3" type="ORF">P7D79_05640</name>
</gene>
<evidence type="ECO:0000313" key="2">
    <source>
        <dbReference type="EMBL" id="MDT2400788.1"/>
    </source>
</evidence>
<evidence type="ECO:0000313" key="6">
    <source>
        <dbReference type="Proteomes" id="UP001260773"/>
    </source>
</evidence>
<evidence type="ECO:0008006" key="8">
    <source>
        <dbReference type="Google" id="ProtNLM"/>
    </source>
</evidence>
<feature type="transmembrane region" description="Helical" evidence="1">
    <location>
        <begin position="94"/>
        <end position="113"/>
    </location>
</feature>